<keyword evidence="4 10" id="KW-1133">Transmembrane helix</keyword>
<keyword evidence="7 9" id="KW-0675">Receptor</keyword>
<reference evidence="13" key="1">
    <citation type="submission" date="2025-08" db="UniProtKB">
        <authorList>
            <consortium name="RefSeq"/>
        </authorList>
    </citation>
    <scope>IDENTIFICATION</scope>
    <source>
        <tissue evidence="13">Whole sample</tissue>
    </source>
</reference>
<sequence>MFAGPNTTISNDVITDLNRTALTLPIVGQVESLPLTLKIFLAILLVLVIVIGCVGNSVVCLIVYNNPAMRSAINILLANLALTDILLSAVCMPPALLMLFWKDKIIENIPCQMFAFLQETFVSTGTLTLLAISIDRYRIIVKRRDKLTSAHAKILTVVSWCLTILLTLPPLIGWGKYTYYPKQTQCIFGIYRNSFELVYLISKLCFINYFPIIAMGFSYVCIIDKVRRDALRIRNCPELDSHVSVTISNGKLGLPIIQRKKNSHIDIHFKTRSFKTILILFIVLTLCWTPYGMNLMISNVIGSYACVRNTILLWIGFVKCAVNPIIYFIYISKFREACAEYVPTSFKFSLKFKVFTKRRVNPAAIYEYREKNGAVGQR</sequence>
<organism evidence="12 13">
    <name type="scientific">Crassostrea virginica</name>
    <name type="common">Eastern oyster</name>
    <dbReference type="NCBI Taxonomy" id="6565"/>
    <lineage>
        <taxon>Eukaryota</taxon>
        <taxon>Metazoa</taxon>
        <taxon>Spiralia</taxon>
        <taxon>Lophotrochozoa</taxon>
        <taxon>Mollusca</taxon>
        <taxon>Bivalvia</taxon>
        <taxon>Autobranchia</taxon>
        <taxon>Pteriomorphia</taxon>
        <taxon>Ostreida</taxon>
        <taxon>Ostreoidea</taxon>
        <taxon>Ostreidae</taxon>
        <taxon>Crassostrea</taxon>
    </lineage>
</organism>
<keyword evidence="3 9" id="KW-0812">Transmembrane</keyword>
<evidence type="ECO:0000313" key="12">
    <source>
        <dbReference type="Proteomes" id="UP000694844"/>
    </source>
</evidence>
<dbReference type="PROSITE" id="PS50262">
    <property type="entry name" value="G_PROTEIN_RECEP_F1_2"/>
    <property type="match status" value="1"/>
</dbReference>
<evidence type="ECO:0000256" key="3">
    <source>
        <dbReference type="ARBA" id="ARBA00022692"/>
    </source>
</evidence>
<dbReference type="PANTHER" id="PTHR24245:SF0">
    <property type="entry name" value="G-PROTEIN COUPLED RECEPTORS FAMILY 1 PROFILE DOMAIN-CONTAINING PROTEIN"/>
    <property type="match status" value="1"/>
</dbReference>
<dbReference type="RefSeq" id="XP_022291387.1">
    <property type="nucleotide sequence ID" value="XM_022435679.1"/>
</dbReference>
<dbReference type="Proteomes" id="UP000694844">
    <property type="component" value="Chromosome 7"/>
</dbReference>
<feature type="transmembrane region" description="Helical" evidence="10">
    <location>
        <begin position="311"/>
        <end position="330"/>
    </location>
</feature>
<comment type="subcellular location">
    <subcellularLocation>
        <location evidence="1">Cell membrane</location>
        <topology evidence="1">Multi-pass membrane protein</topology>
    </subcellularLocation>
</comment>
<evidence type="ECO:0000256" key="4">
    <source>
        <dbReference type="ARBA" id="ARBA00022989"/>
    </source>
</evidence>
<keyword evidence="8 9" id="KW-0807">Transducer</keyword>
<dbReference type="SUPFAM" id="SSF81321">
    <property type="entry name" value="Family A G protein-coupled receptor-like"/>
    <property type="match status" value="1"/>
</dbReference>
<keyword evidence="12" id="KW-1185">Reference proteome</keyword>
<evidence type="ECO:0000256" key="7">
    <source>
        <dbReference type="ARBA" id="ARBA00023170"/>
    </source>
</evidence>
<comment type="similarity">
    <text evidence="9">Belongs to the G-protein coupled receptor 1 family.</text>
</comment>
<dbReference type="AlphaFoldDB" id="A0A8B8AIM8"/>
<gene>
    <name evidence="13" type="primary">LOC111102806</name>
</gene>
<dbReference type="KEGG" id="cvn:111102806"/>
<evidence type="ECO:0000256" key="8">
    <source>
        <dbReference type="ARBA" id="ARBA00023224"/>
    </source>
</evidence>
<evidence type="ECO:0000256" key="6">
    <source>
        <dbReference type="ARBA" id="ARBA00023136"/>
    </source>
</evidence>
<feature type="transmembrane region" description="Helical" evidence="10">
    <location>
        <begin position="76"/>
        <end position="101"/>
    </location>
</feature>
<dbReference type="GO" id="GO:0004930">
    <property type="term" value="F:G protein-coupled receptor activity"/>
    <property type="evidence" value="ECO:0007669"/>
    <property type="project" value="UniProtKB-KW"/>
</dbReference>
<accession>A0A8B8AIM8</accession>
<evidence type="ECO:0000256" key="10">
    <source>
        <dbReference type="SAM" id="Phobius"/>
    </source>
</evidence>
<evidence type="ECO:0000313" key="13">
    <source>
        <dbReference type="RefSeq" id="XP_022291387.1"/>
    </source>
</evidence>
<dbReference type="OrthoDB" id="10018052at2759"/>
<feature type="transmembrane region" description="Helical" evidence="10">
    <location>
        <begin position="273"/>
        <end position="291"/>
    </location>
</feature>
<keyword evidence="2" id="KW-1003">Cell membrane</keyword>
<evidence type="ECO:0000259" key="11">
    <source>
        <dbReference type="PROSITE" id="PS50262"/>
    </source>
</evidence>
<evidence type="ECO:0000256" key="9">
    <source>
        <dbReference type="RuleBase" id="RU000688"/>
    </source>
</evidence>
<evidence type="ECO:0000256" key="1">
    <source>
        <dbReference type="ARBA" id="ARBA00004651"/>
    </source>
</evidence>
<feature type="transmembrane region" description="Helical" evidence="10">
    <location>
        <begin position="39"/>
        <end position="64"/>
    </location>
</feature>
<feature type="transmembrane region" description="Helical" evidence="10">
    <location>
        <begin position="154"/>
        <end position="177"/>
    </location>
</feature>
<dbReference type="InterPro" id="IPR017452">
    <property type="entry name" value="GPCR_Rhodpsn_7TM"/>
</dbReference>
<feature type="domain" description="G-protein coupled receptors family 1 profile" evidence="11">
    <location>
        <begin position="55"/>
        <end position="327"/>
    </location>
</feature>
<feature type="transmembrane region" description="Helical" evidence="10">
    <location>
        <begin position="197"/>
        <end position="222"/>
    </location>
</feature>
<dbReference type="InterPro" id="IPR051880">
    <property type="entry name" value="GPC_Orphan_Receptors"/>
</dbReference>
<feature type="transmembrane region" description="Helical" evidence="10">
    <location>
        <begin position="113"/>
        <end position="134"/>
    </location>
</feature>
<evidence type="ECO:0000256" key="2">
    <source>
        <dbReference type="ARBA" id="ARBA00022475"/>
    </source>
</evidence>
<name>A0A8B8AIM8_CRAVI</name>
<dbReference type="GO" id="GO:0005886">
    <property type="term" value="C:plasma membrane"/>
    <property type="evidence" value="ECO:0007669"/>
    <property type="project" value="UniProtKB-SubCell"/>
</dbReference>
<dbReference type="PANTHER" id="PTHR24245">
    <property type="entry name" value="G-PROTEIN COUPLED RECEPTOR"/>
    <property type="match status" value="1"/>
</dbReference>
<keyword evidence="6 10" id="KW-0472">Membrane</keyword>
<dbReference type="PRINTS" id="PR00237">
    <property type="entry name" value="GPCRRHODOPSN"/>
</dbReference>
<evidence type="ECO:0000256" key="5">
    <source>
        <dbReference type="ARBA" id="ARBA00023040"/>
    </source>
</evidence>
<proteinExistence type="inferred from homology"/>
<dbReference type="PROSITE" id="PS00237">
    <property type="entry name" value="G_PROTEIN_RECEP_F1_1"/>
    <property type="match status" value="1"/>
</dbReference>
<keyword evidence="5 9" id="KW-0297">G-protein coupled receptor</keyword>
<dbReference type="GeneID" id="111102806"/>
<protein>
    <submittedName>
        <fullName evidence="13">High-affinity lysophosphatidic acid receptor-like</fullName>
    </submittedName>
</protein>
<dbReference type="Gene3D" id="1.20.1070.10">
    <property type="entry name" value="Rhodopsin 7-helix transmembrane proteins"/>
    <property type="match status" value="1"/>
</dbReference>
<dbReference type="InterPro" id="IPR000276">
    <property type="entry name" value="GPCR_Rhodpsn"/>
</dbReference>
<dbReference type="Pfam" id="PF00001">
    <property type="entry name" value="7tm_1"/>
    <property type="match status" value="1"/>
</dbReference>